<dbReference type="PANTHER" id="PTHR21319:SF12">
    <property type="entry name" value="ZINC FINGER (C3HC4-TYPE RING FINGER) FAMILY PROTEIN"/>
    <property type="match status" value="1"/>
</dbReference>
<dbReference type="AlphaFoldDB" id="A0A8X8YFT7"/>
<dbReference type="InterPro" id="IPR008913">
    <property type="entry name" value="Znf_CHY"/>
</dbReference>
<dbReference type="GO" id="GO:0006511">
    <property type="term" value="P:ubiquitin-dependent protein catabolic process"/>
    <property type="evidence" value="ECO:0007669"/>
    <property type="project" value="TreeGrafter"/>
</dbReference>
<gene>
    <name evidence="6" type="ORF">SASPL_103443</name>
</gene>
<organism evidence="6">
    <name type="scientific">Salvia splendens</name>
    <name type="common">Scarlet sage</name>
    <dbReference type="NCBI Taxonomy" id="180675"/>
    <lineage>
        <taxon>Eukaryota</taxon>
        <taxon>Viridiplantae</taxon>
        <taxon>Streptophyta</taxon>
        <taxon>Embryophyta</taxon>
        <taxon>Tracheophyta</taxon>
        <taxon>Spermatophyta</taxon>
        <taxon>Magnoliopsida</taxon>
        <taxon>eudicotyledons</taxon>
        <taxon>Gunneridae</taxon>
        <taxon>Pentapetalae</taxon>
        <taxon>asterids</taxon>
        <taxon>lamiids</taxon>
        <taxon>Lamiales</taxon>
        <taxon>Lamiaceae</taxon>
        <taxon>Nepetoideae</taxon>
        <taxon>Mentheae</taxon>
        <taxon>Salviinae</taxon>
        <taxon>Salvia</taxon>
        <taxon>Salvia subgen. Calosphace</taxon>
        <taxon>core Calosphace</taxon>
    </lineage>
</organism>
<evidence type="ECO:0000259" key="5">
    <source>
        <dbReference type="PROSITE" id="PS51266"/>
    </source>
</evidence>
<evidence type="ECO:0000313" key="6">
    <source>
        <dbReference type="EMBL" id="KAG6431873.1"/>
    </source>
</evidence>
<dbReference type="Proteomes" id="UP000298416">
    <property type="component" value="Unassembled WGS sequence"/>
</dbReference>
<accession>A0A8X8YFT7</accession>
<dbReference type="PROSITE" id="PS51266">
    <property type="entry name" value="ZF_CHY"/>
    <property type="match status" value="1"/>
</dbReference>
<dbReference type="EMBL" id="PNBA02000002">
    <property type="protein sequence ID" value="KAG6431873.1"/>
    <property type="molecule type" value="Genomic_DNA"/>
</dbReference>
<reference evidence="6" key="1">
    <citation type="submission" date="2018-01" db="EMBL/GenBank/DDBJ databases">
        <authorList>
            <person name="Mao J.F."/>
        </authorList>
    </citation>
    <scope>NUCLEOTIDE SEQUENCE</scope>
    <source>
        <strain evidence="6">Huo1</strain>
        <tissue evidence="6">Leaf</tissue>
    </source>
</reference>
<evidence type="ECO:0000256" key="2">
    <source>
        <dbReference type="ARBA" id="ARBA00022771"/>
    </source>
</evidence>
<reference evidence="6" key="2">
    <citation type="submission" date="2020-08" db="EMBL/GenBank/DDBJ databases">
        <title>Plant Genome Project.</title>
        <authorList>
            <person name="Zhang R.-G."/>
        </authorList>
    </citation>
    <scope>NUCLEOTIDE SEQUENCE</scope>
    <source>
        <strain evidence="6">Huo1</strain>
        <tissue evidence="6">Leaf</tissue>
    </source>
</reference>
<keyword evidence="7" id="KW-1185">Reference proteome</keyword>
<proteinExistence type="predicted"/>
<feature type="domain" description="CHY-type" evidence="5">
    <location>
        <begin position="26"/>
        <end position="101"/>
    </location>
</feature>
<dbReference type="GO" id="GO:0005634">
    <property type="term" value="C:nucleus"/>
    <property type="evidence" value="ECO:0007669"/>
    <property type="project" value="TreeGrafter"/>
</dbReference>
<keyword evidence="3" id="KW-0862">Zinc</keyword>
<dbReference type="Pfam" id="PF05495">
    <property type="entry name" value="zf-CHY"/>
    <property type="match status" value="1"/>
</dbReference>
<dbReference type="GO" id="GO:0016567">
    <property type="term" value="P:protein ubiquitination"/>
    <property type="evidence" value="ECO:0007669"/>
    <property type="project" value="TreeGrafter"/>
</dbReference>
<dbReference type="PANTHER" id="PTHR21319">
    <property type="entry name" value="RING FINGER AND CHY ZINC FINGER DOMAIN-CONTAINING PROTEIN 1"/>
    <property type="match status" value="1"/>
</dbReference>
<name>A0A8X8YFT7_SALSN</name>
<sequence>METLGANSAAAQTQNRDDSDVPREYFGALQHGCDHYRRRCKLKAPCCDQIFTCRHCHNEATSTLSNPRDRHAIVRHEVKQVQATSLYMSLLFVQYAILNNRFPIYVRIVASNLVNTSAAYANSMMMISVKTSFIAMTVAFAELVVAKTSFIAPSVCNFMALSEALKDEIFL</sequence>
<protein>
    <recommendedName>
        <fullName evidence="5">CHY-type domain-containing protein</fullName>
    </recommendedName>
</protein>
<dbReference type="GO" id="GO:0061630">
    <property type="term" value="F:ubiquitin protein ligase activity"/>
    <property type="evidence" value="ECO:0007669"/>
    <property type="project" value="TreeGrafter"/>
</dbReference>
<evidence type="ECO:0000313" key="7">
    <source>
        <dbReference type="Proteomes" id="UP000298416"/>
    </source>
</evidence>
<keyword evidence="2 4" id="KW-0863">Zinc-finger</keyword>
<evidence type="ECO:0000256" key="3">
    <source>
        <dbReference type="ARBA" id="ARBA00022833"/>
    </source>
</evidence>
<dbReference type="InterPro" id="IPR037274">
    <property type="entry name" value="Znf_CHY_sf"/>
</dbReference>
<evidence type="ECO:0000256" key="1">
    <source>
        <dbReference type="ARBA" id="ARBA00022723"/>
    </source>
</evidence>
<evidence type="ECO:0000256" key="4">
    <source>
        <dbReference type="PROSITE-ProRule" id="PRU00601"/>
    </source>
</evidence>
<keyword evidence="1" id="KW-0479">Metal-binding</keyword>
<dbReference type="GO" id="GO:0008270">
    <property type="term" value="F:zinc ion binding"/>
    <property type="evidence" value="ECO:0007669"/>
    <property type="project" value="UniProtKB-KW"/>
</dbReference>
<dbReference type="SUPFAM" id="SSF161219">
    <property type="entry name" value="CHY zinc finger-like"/>
    <property type="match status" value="1"/>
</dbReference>
<comment type="caution">
    <text evidence="6">The sequence shown here is derived from an EMBL/GenBank/DDBJ whole genome shotgun (WGS) entry which is preliminary data.</text>
</comment>